<dbReference type="Pfam" id="PF11160">
    <property type="entry name" value="Hva1_TUDOR"/>
    <property type="match status" value="1"/>
</dbReference>
<protein>
    <recommendedName>
        <fullName evidence="2">Hypervirulence associated protein TUDOR domain-containing protein</fullName>
    </recommendedName>
</protein>
<feature type="region of interest" description="Disordered" evidence="1">
    <location>
        <begin position="1"/>
        <end position="231"/>
    </location>
</feature>
<feature type="domain" description="Hypervirulence associated protein TUDOR" evidence="2">
    <location>
        <begin position="9"/>
        <end position="71"/>
    </location>
</feature>
<keyword evidence="4" id="KW-1185">Reference proteome</keyword>
<dbReference type="InterPro" id="IPR021331">
    <property type="entry name" value="Hva1_TUDOR"/>
</dbReference>
<dbReference type="OrthoDB" id="2131339at2759"/>
<dbReference type="AlphaFoldDB" id="A0A9P4NTV2"/>
<evidence type="ECO:0000259" key="2">
    <source>
        <dbReference type="Pfam" id="PF11160"/>
    </source>
</evidence>
<feature type="compositionally biased region" description="Acidic residues" evidence="1">
    <location>
        <begin position="92"/>
        <end position="108"/>
    </location>
</feature>
<organism evidence="3 4">
    <name type="scientific">Tothia fuscella</name>
    <dbReference type="NCBI Taxonomy" id="1048955"/>
    <lineage>
        <taxon>Eukaryota</taxon>
        <taxon>Fungi</taxon>
        <taxon>Dikarya</taxon>
        <taxon>Ascomycota</taxon>
        <taxon>Pezizomycotina</taxon>
        <taxon>Dothideomycetes</taxon>
        <taxon>Pleosporomycetidae</taxon>
        <taxon>Venturiales</taxon>
        <taxon>Cylindrosympodiaceae</taxon>
        <taxon>Tothia</taxon>
    </lineage>
</organism>
<feature type="compositionally biased region" description="Basic and acidic residues" evidence="1">
    <location>
        <begin position="178"/>
        <end position="188"/>
    </location>
</feature>
<feature type="compositionally biased region" description="Acidic residues" evidence="1">
    <location>
        <begin position="145"/>
        <end position="160"/>
    </location>
</feature>
<evidence type="ECO:0000313" key="3">
    <source>
        <dbReference type="EMBL" id="KAF2431268.1"/>
    </source>
</evidence>
<feature type="compositionally biased region" description="Basic and acidic residues" evidence="1">
    <location>
        <begin position="27"/>
        <end position="40"/>
    </location>
</feature>
<name>A0A9P4NTV2_9PEZI</name>
<dbReference type="Proteomes" id="UP000800235">
    <property type="component" value="Unassembled WGS sequence"/>
</dbReference>
<feature type="compositionally biased region" description="Polar residues" evidence="1">
    <location>
        <begin position="12"/>
        <end position="22"/>
    </location>
</feature>
<reference evidence="3" key="1">
    <citation type="journal article" date="2020" name="Stud. Mycol.">
        <title>101 Dothideomycetes genomes: a test case for predicting lifestyles and emergence of pathogens.</title>
        <authorList>
            <person name="Haridas S."/>
            <person name="Albert R."/>
            <person name="Binder M."/>
            <person name="Bloem J."/>
            <person name="Labutti K."/>
            <person name="Salamov A."/>
            <person name="Andreopoulos B."/>
            <person name="Baker S."/>
            <person name="Barry K."/>
            <person name="Bills G."/>
            <person name="Bluhm B."/>
            <person name="Cannon C."/>
            <person name="Castanera R."/>
            <person name="Culley D."/>
            <person name="Daum C."/>
            <person name="Ezra D."/>
            <person name="Gonzalez J."/>
            <person name="Henrissat B."/>
            <person name="Kuo A."/>
            <person name="Liang C."/>
            <person name="Lipzen A."/>
            <person name="Lutzoni F."/>
            <person name="Magnuson J."/>
            <person name="Mondo S."/>
            <person name="Nolan M."/>
            <person name="Ohm R."/>
            <person name="Pangilinan J."/>
            <person name="Park H.-J."/>
            <person name="Ramirez L."/>
            <person name="Alfaro M."/>
            <person name="Sun H."/>
            <person name="Tritt A."/>
            <person name="Yoshinaga Y."/>
            <person name="Zwiers L.-H."/>
            <person name="Turgeon B."/>
            <person name="Goodwin S."/>
            <person name="Spatafora J."/>
            <person name="Crous P."/>
            <person name="Grigoriev I."/>
        </authorList>
    </citation>
    <scope>NUCLEOTIDE SEQUENCE</scope>
    <source>
        <strain evidence="3">CBS 130266</strain>
    </source>
</reference>
<evidence type="ECO:0000313" key="4">
    <source>
        <dbReference type="Proteomes" id="UP000800235"/>
    </source>
</evidence>
<feature type="compositionally biased region" description="Low complexity" evidence="1">
    <location>
        <begin position="78"/>
        <end position="88"/>
    </location>
</feature>
<comment type="caution">
    <text evidence="3">The sequence shown here is derived from an EMBL/GenBank/DDBJ whole genome shotgun (WGS) entry which is preliminary data.</text>
</comment>
<proteinExistence type="predicted"/>
<evidence type="ECO:0000256" key="1">
    <source>
        <dbReference type="SAM" id="MobiDB-lite"/>
    </source>
</evidence>
<feature type="compositionally biased region" description="Basic and acidic residues" evidence="1">
    <location>
        <begin position="124"/>
        <end position="144"/>
    </location>
</feature>
<dbReference type="EMBL" id="MU007033">
    <property type="protein sequence ID" value="KAF2431268.1"/>
    <property type="molecule type" value="Genomic_DNA"/>
</dbReference>
<sequence length="231" mass="24689">MADTSIKEGDQVSWQWGANQPSGEVAEVVKDGEVSVESHRGNTISKAAEKDDPAVHIARSGNDVVKLASELEVEEPKASGAADGGKAANEAEKDEDEKEEEKAAEEDVQPEKGSKENGNAKAGTKRDHDKTKTNGKQTETKEAADESAEVDDEDEVDEEVEEKKDEPSAKRQKTNNASEKKANGEPGKKGRGRPKKSDSNGTAKGPTKKKEPKKAATESGVPRRSGRNSAQ</sequence>
<accession>A0A9P4NTV2</accession>
<gene>
    <name evidence="3" type="ORF">EJ08DRAFT_649069</name>
</gene>
<feature type="compositionally biased region" description="Basic and acidic residues" evidence="1">
    <location>
        <begin position="1"/>
        <end position="10"/>
    </location>
</feature>